<dbReference type="Pfam" id="PF13439">
    <property type="entry name" value="Glyco_transf_4"/>
    <property type="match status" value="1"/>
</dbReference>
<dbReference type="PANTHER" id="PTHR45871">
    <property type="entry name" value="N-ACETYLGLUCOSAMINYL-PHOSPHATIDYLINOSITOL BIOSYNTHETIC PROTEIN"/>
    <property type="match status" value="1"/>
</dbReference>
<evidence type="ECO:0000259" key="1">
    <source>
        <dbReference type="Pfam" id="PF00534"/>
    </source>
</evidence>
<dbReference type="RefSeq" id="WP_150097900.1">
    <property type="nucleotide sequence ID" value="NZ_VWPL01000020.1"/>
</dbReference>
<dbReference type="InterPro" id="IPR001296">
    <property type="entry name" value="Glyco_trans_1"/>
</dbReference>
<dbReference type="EMBL" id="VWPL01000020">
    <property type="protein sequence ID" value="KAA5599573.1"/>
    <property type="molecule type" value="Genomic_DNA"/>
</dbReference>
<evidence type="ECO:0000259" key="2">
    <source>
        <dbReference type="Pfam" id="PF13439"/>
    </source>
</evidence>
<gene>
    <name evidence="3" type="ORF">F1193_11585</name>
</gene>
<keyword evidence="3" id="KW-0808">Transferase</keyword>
<dbReference type="PANTHER" id="PTHR45871:SF1">
    <property type="entry name" value="PHOSPHATIDYLINOSITOL N-ACETYLGLUCOSAMINYLTRANSFERASE SUBUNIT A"/>
    <property type="match status" value="1"/>
</dbReference>
<dbReference type="CDD" id="cd03801">
    <property type="entry name" value="GT4_PimA-like"/>
    <property type="match status" value="1"/>
</dbReference>
<organism evidence="3 4">
    <name type="scientific">Blastochloris sulfoviridis</name>
    <dbReference type="NCBI Taxonomy" id="50712"/>
    <lineage>
        <taxon>Bacteria</taxon>
        <taxon>Pseudomonadati</taxon>
        <taxon>Pseudomonadota</taxon>
        <taxon>Alphaproteobacteria</taxon>
        <taxon>Hyphomicrobiales</taxon>
        <taxon>Blastochloridaceae</taxon>
        <taxon>Blastochloris</taxon>
    </lineage>
</organism>
<evidence type="ECO:0000313" key="4">
    <source>
        <dbReference type="Proteomes" id="UP000323886"/>
    </source>
</evidence>
<proteinExistence type="predicted"/>
<feature type="domain" description="Glycosyltransferase subfamily 4-like N-terminal" evidence="2">
    <location>
        <begin position="14"/>
        <end position="183"/>
    </location>
</feature>
<name>A0A5M6HUI1_9HYPH</name>
<dbReference type="Proteomes" id="UP000323886">
    <property type="component" value="Unassembled WGS sequence"/>
</dbReference>
<dbReference type="Gene3D" id="3.40.50.2000">
    <property type="entry name" value="Glycogen Phosphorylase B"/>
    <property type="match status" value="2"/>
</dbReference>
<sequence length="371" mass="39433">MTSLRILHVLRAPVGGLFRHVVDLAREQAARGHAVGVVAATASGGVLSETALAELEPQLELGVSRVRMTRQVGFDDIGAVRHVGARARDTRADVLHGHGAKGGACARLAAAPGAIRVYTPHGGSLHYDARSASGLVYLTLERLLARRTDLFLFESAYGRDTYARKIARPTAEARVVHNGLHPEEFEPVAPRPDATDMVFVGELRRLKGVDVLIEAMARLRIAGFQLTATIVGGGPDARYFRDLVEARDLLDRVRFTGPLPAREAFALGHLLCVPSLAESLPYVVLEAAAAGIPMVASRVGGMAEIFGAAAERLVEPGDIAALMAALRSAIAMPDEAATATLRARVRDLFSVAAMADGVLDAYRTVIPTHGN</sequence>
<accession>A0A5M6HUI1</accession>
<reference evidence="3 4" key="1">
    <citation type="submission" date="2019-09" db="EMBL/GenBank/DDBJ databases">
        <title>Draft Whole-Genome sequence of Blastochloris sulfoviridis DSM 729.</title>
        <authorList>
            <person name="Meyer T.E."/>
            <person name="Kyndt J.A."/>
        </authorList>
    </citation>
    <scope>NUCLEOTIDE SEQUENCE [LARGE SCALE GENOMIC DNA]</scope>
    <source>
        <strain evidence="3 4">DSM 729</strain>
    </source>
</reference>
<feature type="domain" description="Glycosyl transferase family 1" evidence="1">
    <location>
        <begin position="184"/>
        <end position="338"/>
    </location>
</feature>
<dbReference type="InterPro" id="IPR028098">
    <property type="entry name" value="Glyco_trans_4-like_N"/>
</dbReference>
<dbReference type="GO" id="GO:0016757">
    <property type="term" value="F:glycosyltransferase activity"/>
    <property type="evidence" value="ECO:0007669"/>
    <property type="project" value="InterPro"/>
</dbReference>
<protein>
    <submittedName>
        <fullName evidence="3">Glycosyltransferase family 4 protein</fullName>
    </submittedName>
</protein>
<dbReference type="OrthoDB" id="9806708at2"/>
<comment type="caution">
    <text evidence="3">The sequence shown here is derived from an EMBL/GenBank/DDBJ whole genome shotgun (WGS) entry which is preliminary data.</text>
</comment>
<keyword evidence="4" id="KW-1185">Reference proteome</keyword>
<dbReference type="SUPFAM" id="SSF53756">
    <property type="entry name" value="UDP-Glycosyltransferase/glycogen phosphorylase"/>
    <property type="match status" value="1"/>
</dbReference>
<dbReference type="Pfam" id="PF00534">
    <property type="entry name" value="Glycos_transf_1"/>
    <property type="match status" value="1"/>
</dbReference>
<evidence type="ECO:0000313" key="3">
    <source>
        <dbReference type="EMBL" id="KAA5599573.1"/>
    </source>
</evidence>
<dbReference type="AlphaFoldDB" id="A0A5M6HUI1"/>